<organism evidence="1 2">
    <name type="scientific">Nitrosomonas nitrosa</name>
    <dbReference type="NCBI Taxonomy" id="52442"/>
    <lineage>
        <taxon>Bacteria</taxon>
        <taxon>Pseudomonadati</taxon>
        <taxon>Pseudomonadota</taxon>
        <taxon>Betaproteobacteria</taxon>
        <taxon>Nitrosomonadales</taxon>
        <taxon>Nitrosomonadaceae</taxon>
        <taxon>Nitrosomonas</taxon>
    </lineage>
</organism>
<evidence type="ECO:0000313" key="2">
    <source>
        <dbReference type="Proteomes" id="UP000601736"/>
    </source>
</evidence>
<sequence>MAHSNSRTLTNLADLPHKHELIQNTLATPSIGYNTDRIVSNEAFCAYRTEVHCTLVHVRIIVPPGAMHLLK</sequence>
<name>A0A8H8Z0M6_9PROT</name>
<dbReference type="Proteomes" id="UP000601736">
    <property type="component" value="Unassembled WGS sequence"/>
</dbReference>
<comment type="caution">
    <text evidence="1">The sequence shown here is derived from an EMBL/GenBank/DDBJ whole genome shotgun (WGS) entry which is preliminary data.</text>
</comment>
<reference evidence="1" key="1">
    <citation type="submission" date="2021-02" db="EMBL/GenBank/DDBJ databases">
        <authorList>
            <person name="Han P."/>
        </authorList>
    </citation>
    <scope>NUCLEOTIDE SEQUENCE</scope>
    <source>
        <strain evidence="1">Nitrosomonas nitrosa 18-3D</strain>
    </source>
</reference>
<protein>
    <submittedName>
        <fullName evidence="1">Uncharacterized protein</fullName>
    </submittedName>
</protein>
<evidence type="ECO:0000313" key="1">
    <source>
        <dbReference type="EMBL" id="CAE6496905.1"/>
    </source>
</evidence>
<dbReference type="AlphaFoldDB" id="A0A8H8Z0M6"/>
<dbReference type="EMBL" id="CAJNAP010000007">
    <property type="protein sequence ID" value="CAE6496905.1"/>
    <property type="molecule type" value="Genomic_DNA"/>
</dbReference>
<accession>A0A8H8Z0M6</accession>
<proteinExistence type="predicted"/>
<gene>
    <name evidence="1" type="ORF">NMYAN_150024</name>
</gene>